<evidence type="ECO:0000256" key="3">
    <source>
        <dbReference type="ARBA" id="ARBA00022989"/>
    </source>
</evidence>
<dbReference type="GO" id="GO:0015499">
    <property type="term" value="F:formate transmembrane transporter activity"/>
    <property type="evidence" value="ECO:0007669"/>
    <property type="project" value="TreeGrafter"/>
</dbReference>
<dbReference type="RefSeq" id="WP_060778341.1">
    <property type="nucleotide sequence ID" value="NZ_CAJHOY010000001.1"/>
</dbReference>
<keyword evidence="2" id="KW-0812">Transmembrane</keyword>
<dbReference type="InterPro" id="IPR000292">
    <property type="entry name" value="For/NO2_transpt"/>
</dbReference>
<comment type="subcellular location">
    <subcellularLocation>
        <location evidence="1">Membrane</location>
        <topology evidence="1">Multi-pass membrane protein</topology>
    </subcellularLocation>
</comment>
<gene>
    <name evidence="5" type="ORF">F6I34_04275</name>
</gene>
<dbReference type="OrthoDB" id="9786493at2"/>
<sequence>MAYINGKRPEKGILGPLTFDNVEKKTELFDKSFWRYALRSVYATLFLTFGTAIAMMTAQQANLVAPGLGKFTFAFFFAWSLVLIIYMNGELATANMNFLVVGARKKYISWQKAFTILMVCVLFNFIGGLVCAYIFSRTTIFQDLPADHYLFTAVSGKFVKSALTIFIEGILANIIVNSAVVASNRMVNADGRVYAIIFIIFIFAFLGYEHVIANFVSFPLAFFSNGGPVDGMTLANVLKNFVFTFLGNLVGGGFVIGYVYSWLGDKETSYVD</sequence>
<dbReference type="GeneID" id="86858785"/>
<organism evidence="5 6">
    <name type="scientific">Aerococcus tenax</name>
    <dbReference type="NCBI Taxonomy" id="3078812"/>
    <lineage>
        <taxon>Bacteria</taxon>
        <taxon>Bacillati</taxon>
        <taxon>Bacillota</taxon>
        <taxon>Bacilli</taxon>
        <taxon>Lactobacillales</taxon>
        <taxon>Aerococcaceae</taxon>
        <taxon>Aerococcus</taxon>
    </lineage>
</organism>
<evidence type="ECO:0000313" key="5">
    <source>
        <dbReference type="EMBL" id="KAA9240728.1"/>
    </source>
</evidence>
<evidence type="ECO:0000256" key="2">
    <source>
        <dbReference type="ARBA" id="ARBA00022692"/>
    </source>
</evidence>
<comment type="caution">
    <text evidence="5">The sequence shown here is derived from an EMBL/GenBank/DDBJ whole genome shotgun (WGS) entry which is preliminary data.</text>
</comment>
<dbReference type="PANTHER" id="PTHR30520">
    <property type="entry name" value="FORMATE TRANSPORTER-RELATED"/>
    <property type="match status" value="1"/>
</dbReference>
<keyword evidence="6" id="KW-1185">Reference proteome</keyword>
<dbReference type="AlphaFoldDB" id="A0A0X8FEL7"/>
<evidence type="ECO:0000256" key="4">
    <source>
        <dbReference type="ARBA" id="ARBA00023136"/>
    </source>
</evidence>
<dbReference type="Gene3D" id="1.20.1080.10">
    <property type="entry name" value="Glycerol uptake facilitator protein"/>
    <property type="match status" value="1"/>
</dbReference>
<dbReference type="Proteomes" id="UP000326476">
    <property type="component" value="Unassembled WGS sequence"/>
</dbReference>
<evidence type="ECO:0000256" key="1">
    <source>
        <dbReference type="ARBA" id="ARBA00004141"/>
    </source>
</evidence>
<dbReference type="EMBL" id="VYVN01000007">
    <property type="protein sequence ID" value="KAA9240728.1"/>
    <property type="molecule type" value="Genomic_DNA"/>
</dbReference>
<dbReference type="PANTHER" id="PTHR30520:SF8">
    <property type="entry name" value="NITRITE TRANSPORTER NIRC"/>
    <property type="match status" value="1"/>
</dbReference>
<reference evidence="6" key="1">
    <citation type="submission" date="2019-09" db="EMBL/GenBank/DDBJ databases">
        <title>Draft genome sequence assemblies of isolates from the urinary tract.</title>
        <authorList>
            <person name="Mores C.R."/>
            <person name="Putonti C."/>
            <person name="Wolfe A.J."/>
        </authorList>
    </citation>
    <scope>NUCLEOTIDE SEQUENCE [LARGE SCALE GENOMIC DNA]</scope>
    <source>
        <strain evidence="6">UMB8614</strain>
    </source>
</reference>
<proteinExistence type="predicted"/>
<evidence type="ECO:0000313" key="6">
    <source>
        <dbReference type="Proteomes" id="UP000326476"/>
    </source>
</evidence>
<dbReference type="Pfam" id="PF01226">
    <property type="entry name" value="Form_Nir_trans"/>
    <property type="match status" value="1"/>
</dbReference>
<keyword evidence="3" id="KW-1133">Transmembrane helix</keyword>
<dbReference type="GO" id="GO:0005886">
    <property type="term" value="C:plasma membrane"/>
    <property type="evidence" value="ECO:0007669"/>
    <property type="project" value="TreeGrafter"/>
</dbReference>
<accession>A0A0X8FEL7</accession>
<dbReference type="InterPro" id="IPR023271">
    <property type="entry name" value="Aquaporin-like"/>
</dbReference>
<dbReference type="KEGG" id="aun:AWM73_04930"/>
<protein>
    <submittedName>
        <fullName evidence="5">Formate-nitrite transporter</fullName>
    </submittedName>
</protein>
<keyword evidence="4" id="KW-0472">Membrane</keyword>
<name>A0A0X8FEL7_9LACT</name>